<evidence type="ECO:0000259" key="1">
    <source>
        <dbReference type="Pfam" id="PF12146"/>
    </source>
</evidence>
<evidence type="ECO:0000313" key="3">
    <source>
        <dbReference type="Proteomes" id="UP000193986"/>
    </source>
</evidence>
<dbReference type="GO" id="GO:0016787">
    <property type="term" value="F:hydrolase activity"/>
    <property type="evidence" value="ECO:0007669"/>
    <property type="project" value="UniProtKB-KW"/>
</dbReference>
<dbReference type="OrthoDB" id="10249433at2759"/>
<proteinExistence type="predicted"/>
<dbReference type="EMBL" id="MCFC01000118">
    <property type="protein sequence ID" value="ORY21097.1"/>
    <property type="molecule type" value="Genomic_DNA"/>
</dbReference>
<dbReference type="InterPro" id="IPR022742">
    <property type="entry name" value="Hydrolase_4"/>
</dbReference>
<dbReference type="FunCoup" id="A0A1Y2AFQ6">
    <property type="interactions" value="122"/>
</dbReference>
<accession>A0A1Y2AFQ6</accession>
<dbReference type="PANTHER" id="PTHR11614">
    <property type="entry name" value="PHOSPHOLIPASE-RELATED"/>
    <property type="match status" value="1"/>
</dbReference>
<dbReference type="SUPFAM" id="SSF53474">
    <property type="entry name" value="alpha/beta-Hydrolases"/>
    <property type="match status" value="1"/>
</dbReference>
<organism evidence="2 3">
    <name type="scientific">Naematelia encephala</name>
    <dbReference type="NCBI Taxonomy" id="71784"/>
    <lineage>
        <taxon>Eukaryota</taxon>
        <taxon>Fungi</taxon>
        <taxon>Dikarya</taxon>
        <taxon>Basidiomycota</taxon>
        <taxon>Agaricomycotina</taxon>
        <taxon>Tremellomycetes</taxon>
        <taxon>Tremellales</taxon>
        <taxon>Naemateliaceae</taxon>
        <taxon>Naematelia</taxon>
    </lineage>
</organism>
<evidence type="ECO:0000313" key="2">
    <source>
        <dbReference type="EMBL" id="ORY21097.1"/>
    </source>
</evidence>
<dbReference type="Pfam" id="PF12146">
    <property type="entry name" value="Hydrolase_4"/>
    <property type="match status" value="1"/>
</dbReference>
<dbReference type="Proteomes" id="UP000193986">
    <property type="component" value="Unassembled WGS sequence"/>
</dbReference>
<dbReference type="InterPro" id="IPR029058">
    <property type="entry name" value="AB_hydrolase_fold"/>
</dbReference>
<keyword evidence="3" id="KW-1185">Reference proteome</keyword>
<keyword evidence="2" id="KW-0378">Hydrolase</keyword>
<name>A0A1Y2AFQ6_9TREE</name>
<reference evidence="2 3" key="1">
    <citation type="submission" date="2016-07" db="EMBL/GenBank/DDBJ databases">
        <title>Pervasive Adenine N6-methylation of Active Genes in Fungi.</title>
        <authorList>
            <consortium name="DOE Joint Genome Institute"/>
            <person name="Mondo S.J."/>
            <person name="Dannebaum R.O."/>
            <person name="Kuo R.C."/>
            <person name="Labutti K."/>
            <person name="Haridas S."/>
            <person name="Kuo A."/>
            <person name="Salamov A."/>
            <person name="Ahrendt S.R."/>
            <person name="Lipzen A."/>
            <person name="Sullivan W."/>
            <person name="Andreopoulos W.B."/>
            <person name="Clum A."/>
            <person name="Lindquist E."/>
            <person name="Daum C."/>
            <person name="Ramamoorthy G.K."/>
            <person name="Gryganskyi A."/>
            <person name="Culley D."/>
            <person name="Magnuson J.K."/>
            <person name="James T.Y."/>
            <person name="O'Malley M.A."/>
            <person name="Stajich J.E."/>
            <person name="Spatafora J.W."/>
            <person name="Visel A."/>
            <person name="Grigoriev I.V."/>
        </authorList>
    </citation>
    <scope>NUCLEOTIDE SEQUENCE [LARGE SCALE GENOMIC DNA]</scope>
    <source>
        <strain evidence="2 3">68-887.2</strain>
    </source>
</reference>
<protein>
    <submittedName>
        <fullName evidence="2">Alpha/Beta hydrolase protein</fullName>
    </submittedName>
</protein>
<dbReference type="Gene3D" id="3.40.50.1820">
    <property type="entry name" value="alpha/beta hydrolase"/>
    <property type="match status" value="1"/>
</dbReference>
<comment type="caution">
    <text evidence="2">The sequence shown here is derived from an EMBL/GenBank/DDBJ whole genome shotgun (WGS) entry which is preliminary data.</text>
</comment>
<dbReference type="STRING" id="71784.A0A1Y2AFQ6"/>
<gene>
    <name evidence="2" type="ORF">BCR39DRAFT_570026</name>
</gene>
<feature type="domain" description="Serine aminopeptidase S33" evidence="1">
    <location>
        <begin position="40"/>
        <end position="319"/>
    </location>
</feature>
<dbReference type="AlphaFoldDB" id="A0A1Y2AFQ6"/>
<dbReference type="InParanoid" id="A0A1Y2AFQ6"/>
<dbReference type="InterPro" id="IPR051044">
    <property type="entry name" value="MAG_DAG_Lipase"/>
</dbReference>
<sequence length="353" mass="38439">MSSSTSELQSDANVNVTHEWVLGPEDTPFYTLRWSPASEKPKAYILFIHGFSEHIARYDSLFRRLASAPYYLHITAFDQRGHGRTSHAPLSAESPEVKEWKAQGKAVTIGKSTKRKTGGWAKVLPDIEWFVIREQEYIKQQGGGGKLFLWGFSMGGGQVLAFVTRPQKPPSEETVAFLSGLIAGGPMIRQTTPASVLQLKVGSIAASIGLGNMLIPAPVGWDFLSQNKESNERAKNDPFCEPVGSLRGLADMLNGGASLDSQSAYNHFPSDLPLLVYHGGGDKICDPAAARRFAEGAAAKDKTFKEFPGAYHEVHNELEPTPSELASLVGNWVLTRVDGLGAEERGQSQQSKL</sequence>